<accession>G3UM06</accession>
<evidence type="ECO:0000313" key="2">
    <source>
        <dbReference type="Proteomes" id="UP000007646"/>
    </source>
</evidence>
<organism evidence="1 2">
    <name type="scientific">Loxodonta africana</name>
    <name type="common">African elephant</name>
    <dbReference type="NCBI Taxonomy" id="9785"/>
    <lineage>
        <taxon>Eukaryota</taxon>
        <taxon>Metazoa</taxon>
        <taxon>Chordata</taxon>
        <taxon>Craniata</taxon>
        <taxon>Vertebrata</taxon>
        <taxon>Euteleostomi</taxon>
        <taxon>Mammalia</taxon>
        <taxon>Eutheria</taxon>
        <taxon>Afrotheria</taxon>
        <taxon>Proboscidea</taxon>
        <taxon>Elephantidae</taxon>
        <taxon>Loxodonta</taxon>
    </lineage>
</organism>
<reference evidence="1" key="3">
    <citation type="submission" date="2025-09" db="UniProtKB">
        <authorList>
            <consortium name="Ensembl"/>
        </authorList>
    </citation>
    <scope>IDENTIFICATION</scope>
    <source>
        <strain evidence="1">Isolate ISIS603380</strain>
    </source>
</reference>
<sequence>GFLWIELAANFKRGMKICVSVSENSTEYSSSKIYFAKFDTRPRYHN</sequence>
<reference evidence="1" key="2">
    <citation type="submission" date="2025-08" db="UniProtKB">
        <authorList>
            <consortium name="Ensembl"/>
        </authorList>
    </citation>
    <scope>IDENTIFICATION</scope>
    <source>
        <strain evidence="1">Isolate ISIS603380</strain>
    </source>
</reference>
<reference evidence="1 2" key="1">
    <citation type="submission" date="2009-06" db="EMBL/GenBank/DDBJ databases">
        <title>The Genome Sequence of Loxodonta africana (African elephant).</title>
        <authorList>
            <person name="Di Palma F."/>
            <person name="Heiman D."/>
            <person name="Young S."/>
            <person name="Johnson J."/>
            <person name="Lander E.S."/>
            <person name="Lindblad-Toh K."/>
        </authorList>
    </citation>
    <scope>NUCLEOTIDE SEQUENCE [LARGE SCALE GENOMIC DNA]</scope>
    <source>
        <strain evidence="1 2">Isolate ISIS603380</strain>
    </source>
</reference>
<evidence type="ECO:0000313" key="1">
    <source>
        <dbReference type="Ensembl" id="ENSLAFP00000028865.1"/>
    </source>
</evidence>
<dbReference type="Proteomes" id="UP000007646">
    <property type="component" value="Unassembled WGS sequence"/>
</dbReference>
<keyword evidence="2" id="KW-1185">Reference proteome</keyword>
<dbReference type="Ensembl" id="ENSLAFT00000027179.1">
    <property type="protein sequence ID" value="ENSLAFP00000028865.1"/>
    <property type="gene ID" value="ENSLAFG00000030915.1"/>
</dbReference>
<dbReference type="InParanoid" id="G3UM06"/>
<name>G3UM06_LOXAF</name>
<dbReference type="AlphaFoldDB" id="G3UM06"/>
<dbReference type="HOGENOM" id="CLU_3193818_0_0_1"/>
<protein>
    <submittedName>
        <fullName evidence="1">Uncharacterized protein</fullName>
    </submittedName>
</protein>
<proteinExistence type="predicted"/>